<keyword evidence="2" id="KW-1185">Reference proteome</keyword>
<comment type="caution">
    <text evidence="1">The sequence shown here is derived from an EMBL/GenBank/DDBJ whole genome shotgun (WGS) entry which is preliminary data.</text>
</comment>
<dbReference type="Proteomes" id="UP000805704">
    <property type="component" value="Chromosome 3"/>
</dbReference>
<name>A0ACB7EQQ0_NIBAL</name>
<evidence type="ECO:0000313" key="1">
    <source>
        <dbReference type="EMBL" id="KAG8004182.1"/>
    </source>
</evidence>
<protein>
    <submittedName>
        <fullName evidence="1">Uncharacterized protein</fullName>
    </submittedName>
</protein>
<evidence type="ECO:0000313" key="2">
    <source>
        <dbReference type="Proteomes" id="UP000805704"/>
    </source>
</evidence>
<reference evidence="1" key="1">
    <citation type="submission" date="2020-04" db="EMBL/GenBank/DDBJ databases">
        <title>A chromosome-scale assembly and high-density genetic map of the yellow drum (Nibea albiflora) genome.</title>
        <authorList>
            <person name="Xu D."/>
            <person name="Zhang W."/>
            <person name="Chen R."/>
            <person name="Tan P."/>
            <person name="Wang L."/>
            <person name="Song H."/>
            <person name="Tian L."/>
            <person name="Zhu Q."/>
            <person name="Wang B."/>
        </authorList>
    </citation>
    <scope>NUCLEOTIDE SEQUENCE</scope>
    <source>
        <strain evidence="1">ZJHYS-2018</strain>
    </source>
</reference>
<organism evidence="1 2">
    <name type="scientific">Nibea albiflora</name>
    <name type="common">Yellow drum</name>
    <name type="synonym">Corvina albiflora</name>
    <dbReference type="NCBI Taxonomy" id="240163"/>
    <lineage>
        <taxon>Eukaryota</taxon>
        <taxon>Metazoa</taxon>
        <taxon>Chordata</taxon>
        <taxon>Craniata</taxon>
        <taxon>Vertebrata</taxon>
        <taxon>Euteleostomi</taxon>
        <taxon>Actinopterygii</taxon>
        <taxon>Neopterygii</taxon>
        <taxon>Teleostei</taxon>
        <taxon>Neoteleostei</taxon>
        <taxon>Acanthomorphata</taxon>
        <taxon>Eupercaria</taxon>
        <taxon>Sciaenidae</taxon>
        <taxon>Nibea</taxon>
    </lineage>
</organism>
<sequence>IISLSLRISTPYNILPRRTDPPLHSMEMGEQNDPWWLNTTTTTSLRRHPPEHRQEAGSENGKWNTYGVACCLSDESRVTNKNRKEKEG</sequence>
<dbReference type="EMBL" id="CM024791">
    <property type="protein sequence ID" value="KAG8004182.1"/>
    <property type="molecule type" value="Genomic_DNA"/>
</dbReference>
<proteinExistence type="predicted"/>
<accession>A0ACB7EQQ0</accession>
<feature type="non-terminal residue" evidence="1">
    <location>
        <position position="1"/>
    </location>
</feature>
<gene>
    <name evidence="1" type="ORF">GBF38_008410</name>
</gene>